<accession>A0A812VJ18</accession>
<feature type="non-terminal residue" evidence="2">
    <location>
        <position position="155"/>
    </location>
</feature>
<dbReference type="OrthoDB" id="408391at2759"/>
<organism evidence="2 3">
    <name type="scientific">Symbiodinium pilosum</name>
    <name type="common">Dinoflagellate</name>
    <dbReference type="NCBI Taxonomy" id="2952"/>
    <lineage>
        <taxon>Eukaryota</taxon>
        <taxon>Sar</taxon>
        <taxon>Alveolata</taxon>
        <taxon>Dinophyceae</taxon>
        <taxon>Suessiales</taxon>
        <taxon>Symbiodiniaceae</taxon>
        <taxon>Symbiodinium</taxon>
    </lineage>
</organism>
<proteinExistence type="predicted"/>
<keyword evidence="1" id="KW-1133">Transmembrane helix</keyword>
<keyword evidence="1" id="KW-0812">Transmembrane</keyword>
<keyword evidence="1" id="KW-0472">Membrane</keyword>
<keyword evidence="3" id="KW-1185">Reference proteome</keyword>
<reference evidence="2" key="1">
    <citation type="submission" date="2021-02" db="EMBL/GenBank/DDBJ databases">
        <authorList>
            <person name="Dougan E. K."/>
            <person name="Rhodes N."/>
            <person name="Thang M."/>
            <person name="Chan C."/>
        </authorList>
    </citation>
    <scope>NUCLEOTIDE SEQUENCE</scope>
</reference>
<protein>
    <submittedName>
        <fullName evidence="2">Uncharacterized protein</fullName>
    </submittedName>
</protein>
<feature type="non-terminal residue" evidence="2">
    <location>
        <position position="1"/>
    </location>
</feature>
<name>A0A812VJ18_SYMPI</name>
<dbReference type="AlphaFoldDB" id="A0A812VJ18"/>
<gene>
    <name evidence="2" type="ORF">SPIL2461_LOCUS17010</name>
</gene>
<feature type="transmembrane region" description="Helical" evidence="1">
    <location>
        <begin position="21"/>
        <end position="47"/>
    </location>
</feature>
<sequence>RYDAFLSHTWMTHGRWKFLSLLLHFGWPTLLVAWALGATVAFILSLVGLLPLFASWEARAIDFDEHIPLGCWVMLSGGLATWVGAALFPYLRCGPSHICFLDFLCIHQTDVSKMQQGIRSIGHYLAASAELHVLWSNPYLSRLWCVFELAAYRKL</sequence>
<evidence type="ECO:0000256" key="1">
    <source>
        <dbReference type="SAM" id="Phobius"/>
    </source>
</evidence>
<dbReference type="Proteomes" id="UP000649617">
    <property type="component" value="Unassembled WGS sequence"/>
</dbReference>
<comment type="caution">
    <text evidence="2">The sequence shown here is derived from an EMBL/GenBank/DDBJ whole genome shotgun (WGS) entry which is preliminary data.</text>
</comment>
<evidence type="ECO:0000313" key="2">
    <source>
        <dbReference type="EMBL" id="CAE7641948.1"/>
    </source>
</evidence>
<dbReference type="EMBL" id="CAJNIZ010042877">
    <property type="protein sequence ID" value="CAE7641948.1"/>
    <property type="molecule type" value="Genomic_DNA"/>
</dbReference>
<feature type="transmembrane region" description="Helical" evidence="1">
    <location>
        <begin position="67"/>
        <end position="91"/>
    </location>
</feature>
<evidence type="ECO:0000313" key="3">
    <source>
        <dbReference type="Proteomes" id="UP000649617"/>
    </source>
</evidence>